<comment type="caution">
    <text evidence="2">The sequence shown here is derived from an EMBL/GenBank/DDBJ whole genome shotgun (WGS) entry which is preliminary data.</text>
</comment>
<feature type="compositionally biased region" description="Low complexity" evidence="1">
    <location>
        <begin position="745"/>
        <end position="771"/>
    </location>
</feature>
<feature type="compositionally biased region" description="Pro residues" evidence="1">
    <location>
        <begin position="178"/>
        <end position="193"/>
    </location>
</feature>
<feature type="region of interest" description="Disordered" evidence="1">
    <location>
        <begin position="452"/>
        <end position="503"/>
    </location>
</feature>
<feature type="compositionally biased region" description="Pro residues" evidence="1">
    <location>
        <begin position="772"/>
        <end position="801"/>
    </location>
</feature>
<accession>A0A9P4KHM7</accession>
<reference evidence="3" key="1">
    <citation type="journal article" date="2020" name="Stud. Mycol.">
        <title>101 Dothideomycetes genomes: A test case for predicting lifestyles and emergence of pathogens.</title>
        <authorList>
            <person name="Haridas S."/>
            <person name="Albert R."/>
            <person name="Binder M."/>
            <person name="Bloem J."/>
            <person name="LaButti K."/>
            <person name="Salamov A."/>
            <person name="Andreopoulos B."/>
            <person name="Baker S."/>
            <person name="Barry K."/>
            <person name="Bills G."/>
            <person name="Bluhm B."/>
            <person name="Cannon C."/>
            <person name="Castanera R."/>
            <person name="Culley D."/>
            <person name="Daum C."/>
            <person name="Ezra D."/>
            <person name="Gonzalez J."/>
            <person name="Henrissat B."/>
            <person name="Kuo A."/>
            <person name="Liang C."/>
            <person name="Lipzen A."/>
            <person name="Lutzoni F."/>
            <person name="Magnuson J."/>
            <person name="Mondo S."/>
            <person name="Nolan M."/>
            <person name="Ohm R."/>
            <person name="Pangilinan J."/>
            <person name="Park H.-J."/>
            <person name="Ramirez L."/>
            <person name="Alfaro M."/>
            <person name="Sun H."/>
            <person name="Tritt A."/>
            <person name="Yoshinaga Y."/>
            <person name="Zwiers L.-H."/>
            <person name="Turgeon B."/>
            <person name="Goodwin S."/>
            <person name="Spatafora J."/>
            <person name="Crous P."/>
            <person name="Grigoriev I."/>
        </authorList>
    </citation>
    <scope>NUCLEOTIDE SEQUENCE [LARGE SCALE GENOMIC DNA]</scope>
    <source>
        <strain evidence="3">CBS 304.66</strain>
    </source>
</reference>
<organism evidence="2 3">
    <name type="scientific">Lojkania enalia</name>
    <dbReference type="NCBI Taxonomy" id="147567"/>
    <lineage>
        <taxon>Eukaryota</taxon>
        <taxon>Fungi</taxon>
        <taxon>Dikarya</taxon>
        <taxon>Ascomycota</taxon>
        <taxon>Pezizomycotina</taxon>
        <taxon>Dothideomycetes</taxon>
        <taxon>Pleosporomycetidae</taxon>
        <taxon>Pleosporales</taxon>
        <taxon>Pleosporales incertae sedis</taxon>
        <taxon>Lojkania</taxon>
    </lineage>
</organism>
<evidence type="ECO:0008006" key="4">
    <source>
        <dbReference type="Google" id="ProtNLM"/>
    </source>
</evidence>
<dbReference type="OrthoDB" id="5600002at2759"/>
<dbReference type="AlphaFoldDB" id="A0A9P4KHM7"/>
<feature type="compositionally biased region" description="Pro residues" evidence="1">
    <location>
        <begin position="866"/>
        <end position="880"/>
    </location>
</feature>
<name>A0A9P4KHM7_9PLEO</name>
<dbReference type="Proteomes" id="UP000800093">
    <property type="component" value="Unassembled WGS sequence"/>
</dbReference>
<evidence type="ECO:0000313" key="3">
    <source>
        <dbReference type="Proteomes" id="UP000800093"/>
    </source>
</evidence>
<sequence length="951" mass="103109">MGLFLSHAKSSAKTSTDWMRRCQVTPQQVEVSCTCAEVKAKVQKWLELLHSRDGPLTSLGCAKRSLGTPLDSRSPRSPTTCFLCLLTLFSFPPHRALYRRPAYSSRIALRVLSWCCRCVSHAPCRSRAATAVIAILLLPCKALTARLPSLRTRLRQILTHIGHHRSRPSTRSSSTSSPSPPTPRSPCYRPPAYPANDSAHRPPASDTEPCLSPRLVHAAVIPPIHSTQLRRSSVPPTAMQSQQMAAMGMNANMGGPVDGTPIMANAQRQKSQDDSRAHLNTYIYDYFKRNNHGRLAKMMIECDLSMNLNHATKRSPNGRNVNGVDAMDGDMKDDLPAPNLPEHQLADNSFLMDWWCQFWDIWTAARQRSSKPQSMQYITHTRSLAQLQTEGRNQRMMMNNNGINPAQYQNMMRGIPNGVTPNDMKRAAAMNNRNPGGNPMANMNQMKNQAMLSAQMQRDGSQMDMNGQRPQSPGSAENAQSPNKRPRVDGPGMNSAGMAGNQFNEFGQQGQSLQQKPMEVYAQSLSQQHRNVLNNQIMSQQMNAAVQGSPMPQQGLDGHSEIFAGNQPRPGMPGAAPGQPQGNHALQDYQMQLMLLEQQNKKRLLMARQEQDNMSGGPPHGQAGVGAPGFPPAMSPQGSRAGPSPNPTEQMKRGTPKMNQQGLPGSPMPDAAMQQQRNSPAPNMGFDPTQMPGVPPQYAAFPQMPQNQMMRPPSSHPGANFGGQFSAAQMEAMRRNNAMQNGAWQGPPQAMMQNPGQQMGGPMNNQQQRNQMPPPPAPPAGEQPRPQEPSPSQPAQAPPTPSQTNKANPKKKPQKENKKPAKAKGAGTGATPAASSEDPPPTPTSSTPITPMHAKPFGPNGQQQPAQPPVPQTAAPPPQQQPMDNSQAPFGSLGDDTNLDLSFPGFEGDSSLDTFDFDSFLHTGGDDAGGYGSLVGDFNFGDGVEAGGELA</sequence>
<proteinExistence type="predicted"/>
<dbReference type="EMBL" id="ML986587">
    <property type="protein sequence ID" value="KAF2268307.1"/>
    <property type="molecule type" value="Genomic_DNA"/>
</dbReference>
<protein>
    <recommendedName>
        <fullName evidence="4">LisH domain-containing protein</fullName>
    </recommendedName>
</protein>
<evidence type="ECO:0000256" key="1">
    <source>
        <dbReference type="SAM" id="MobiDB-lite"/>
    </source>
</evidence>
<feature type="compositionally biased region" description="Low complexity" evidence="1">
    <location>
        <begin position="702"/>
        <end position="713"/>
    </location>
</feature>
<feature type="compositionally biased region" description="Low complexity" evidence="1">
    <location>
        <begin position="823"/>
        <end position="837"/>
    </location>
</feature>
<keyword evidence="3" id="KW-1185">Reference proteome</keyword>
<gene>
    <name evidence="2" type="ORF">CC78DRAFT_541038</name>
</gene>
<feature type="region of interest" description="Disordered" evidence="1">
    <location>
        <begin position="160"/>
        <end position="210"/>
    </location>
</feature>
<feature type="region of interest" description="Disordered" evidence="1">
    <location>
        <begin position="611"/>
        <end position="905"/>
    </location>
</feature>
<evidence type="ECO:0000313" key="2">
    <source>
        <dbReference type="EMBL" id="KAF2268307.1"/>
    </source>
</evidence>
<feature type="compositionally biased region" description="Polar residues" evidence="1">
    <location>
        <begin position="452"/>
        <end position="483"/>
    </location>
</feature>